<evidence type="ECO:0000313" key="1">
    <source>
        <dbReference type="EMBL" id="OGK48933.1"/>
    </source>
</evidence>
<organism evidence="1 2">
    <name type="scientific">Candidatus Roizmanbacteria bacterium RIFCSPLOWO2_01_FULL_38_12</name>
    <dbReference type="NCBI Taxonomy" id="1802061"/>
    <lineage>
        <taxon>Bacteria</taxon>
        <taxon>Candidatus Roizmaniibacteriota</taxon>
    </lineage>
</organism>
<sequence>MNDKKDKLNSQSLLVIFAYAPTGFGHLRVSDALFRGLPDNISPLLVGAHDKTLSYLYRIVSVNPLTRMIFEWFEHGALERMTTPIYRWYLRSHTQILYEQLTTILDQRLTSPQTVLIIATHFGLAHQIAALKERLMSEKKIKILLAVQITDDIPHRIWYVPGADIIFVPSDRTRKKLEQYGRRANLQVVKFETNPYPTNPLLNADLTVDEIENRLSQVNIEKKSQIHMMIPISGAAVGTAPLTKLIDELYTISHRFIFHVITKNVSYTKTFVSEMLNRPYVKLEVSAIDKEVITKYINIYLKEVVSLEVTKPSEQAFKALVNTNKRGGVILLFTTPIGKQEDDNLNFMARHELIPSKSDQQKLEKMAKNNVLILDDDKKILNDAKKWRGISLPKDSHEAARFIWWCLNERLFLTMIAKKDYPSINDPHGNELAENGVEKFWQKIAAII</sequence>
<dbReference type="AlphaFoldDB" id="A0A1F7J001"/>
<dbReference type="Proteomes" id="UP000177141">
    <property type="component" value="Unassembled WGS sequence"/>
</dbReference>
<evidence type="ECO:0000313" key="2">
    <source>
        <dbReference type="Proteomes" id="UP000177141"/>
    </source>
</evidence>
<proteinExistence type="predicted"/>
<comment type="caution">
    <text evidence="1">The sequence shown here is derived from an EMBL/GenBank/DDBJ whole genome shotgun (WGS) entry which is preliminary data.</text>
</comment>
<name>A0A1F7J001_9BACT</name>
<protein>
    <submittedName>
        <fullName evidence="1">Uncharacterized protein</fullName>
    </submittedName>
</protein>
<gene>
    <name evidence="1" type="ORF">A3A93_02475</name>
</gene>
<reference evidence="1 2" key="1">
    <citation type="journal article" date="2016" name="Nat. Commun.">
        <title>Thousands of microbial genomes shed light on interconnected biogeochemical processes in an aquifer system.</title>
        <authorList>
            <person name="Anantharaman K."/>
            <person name="Brown C.T."/>
            <person name="Hug L.A."/>
            <person name="Sharon I."/>
            <person name="Castelle C.J."/>
            <person name="Probst A.J."/>
            <person name="Thomas B.C."/>
            <person name="Singh A."/>
            <person name="Wilkins M.J."/>
            <person name="Karaoz U."/>
            <person name="Brodie E.L."/>
            <person name="Williams K.H."/>
            <person name="Hubbard S.S."/>
            <person name="Banfield J.F."/>
        </authorList>
    </citation>
    <scope>NUCLEOTIDE SEQUENCE [LARGE SCALE GENOMIC DNA]</scope>
</reference>
<accession>A0A1F7J001</accession>
<dbReference type="EMBL" id="MGAL01000009">
    <property type="protein sequence ID" value="OGK48933.1"/>
    <property type="molecule type" value="Genomic_DNA"/>
</dbReference>